<evidence type="ECO:0000256" key="1">
    <source>
        <dbReference type="ARBA" id="ARBA00006484"/>
    </source>
</evidence>
<keyword evidence="2" id="KW-0560">Oxidoreductase</keyword>
<organism evidence="4 5">
    <name type="scientific">Seohaeicola zhoushanensis</name>
    <dbReference type="NCBI Taxonomy" id="1569283"/>
    <lineage>
        <taxon>Bacteria</taxon>
        <taxon>Pseudomonadati</taxon>
        <taxon>Pseudomonadota</taxon>
        <taxon>Alphaproteobacteria</taxon>
        <taxon>Rhodobacterales</taxon>
        <taxon>Roseobacteraceae</taxon>
        <taxon>Seohaeicola</taxon>
    </lineage>
</organism>
<accession>A0A8J3GZE4</accession>
<dbReference type="PANTHER" id="PTHR43639">
    <property type="entry name" value="OXIDOREDUCTASE, SHORT-CHAIN DEHYDROGENASE/REDUCTASE FAMILY (AFU_ORTHOLOGUE AFUA_5G02870)"/>
    <property type="match status" value="1"/>
</dbReference>
<proteinExistence type="inferred from homology"/>
<evidence type="ECO:0000259" key="3">
    <source>
        <dbReference type="SMART" id="SM00822"/>
    </source>
</evidence>
<evidence type="ECO:0000256" key="2">
    <source>
        <dbReference type="ARBA" id="ARBA00023002"/>
    </source>
</evidence>
<dbReference type="EMBL" id="BNCJ01000007">
    <property type="protein sequence ID" value="GHF55038.1"/>
    <property type="molecule type" value="Genomic_DNA"/>
</dbReference>
<dbReference type="Gene3D" id="3.40.50.720">
    <property type="entry name" value="NAD(P)-binding Rossmann-like Domain"/>
    <property type="match status" value="1"/>
</dbReference>
<feature type="domain" description="Ketoreductase" evidence="3">
    <location>
        <begin position="13"/>
        <end position="192"/>
    </location>
</feature>
<keyword evidence="5" id="KW-1185">Reference proteome</keyword>
<reference evidence="4" key="1">
    <citation type="journal article" date="2014" name="Int. J. Syst. Evol. Microbiol.">
        <title>Complete genome sequence of Corynebacterium casei LMG S-19264T (=DSM 44701T), isolated from a smear-ripened cheese.</title>
        <authorList>
            <consortium name="US DOE Joint Genome Institute (JGI-PGF)"/>
            <person name="Walter F."/>
            <person name="Albersmeier A."/>
            <person name="Kalinowski J."/>
            <person name="Ruckert C."/>
        </authorList>
    </citation>
    <scope>NUCLEOTIDE SEQUENCE</scope>
    <source>
        <strain evidence="4">KCTC 42650</strain>
    </source>
</reference>
<dbReference type="InterPro" id="IPR036291">
    <property type="entry name" value="NAD(P)-bd_dom_sf"/>
</dbReference>
<comment type="caution">
    <text evidence="4">The sequence shown here is derived from an EMBL/GenBank/DDBJ whole genome shotgun (WGS) entry which is preliminary data.</text>
</comment>
<dbReference type="PRINTS" id="PR00081">
    <property type="entry name" value="GDHRDH"/>
</dbReference>
<dbReference type="PANTHER" id="PTHR43639:SF1">
    <property type="entry name" value="SHORT-CHAIN DEHYDROGENASE_REDUCTASE FAMILY PROTEIN"/>
    <property type="match status" value="1"/>
</dbReference>
<dbReference type="FunFam" id="3.40.50.720:FF:000084">
    <property type="entry name" value="Short-chain dehydrogenase reductase"/>
    <property type="match status" value="1"/>
</dbReference>
<protein>
    <submittedName>
        <fullName evidence="4">3-oxoacyl-ACP reductase</fullName>
    </submittedName>
</protein>
<gene>
    <name evidence="4" type="ORF">GCM10017056_28240</name>
</gene>
<dbReference type="Proteomes" id="UP000626220">
    <property type="component" value="Unassembled WGS sequence"/>
</dbReference>
<name>A0A8J3GZE4_9RHOB</name>
<evidence type="ECO:0000313" key="5">
    <source>
        <dbReference type="Proteomes" id="UP000626220"/>
    </source>
</evidence>
<dbReference type="SMART" id="SM00822">
    <property type="entry name" value="PKS_KR"/>
    <property type="match status" value="1"/>
</dbReference>
<dbReference type="InterPro" id="IPR002347">
    <property type="entry name" value="SDR_fam"/>
</dbReference>
<dbReference type="RefSeq" id="WP_189680734.1">
    <property type="nucleotide sequence ID" value="NZ_BNCJ01000007.1"/>
</dbReference>
<dbReference type="SUPFAM" id="SSF51735">
    <property type="entry name" value="NAD(P)-binding Rossmann-fold domains"/>
    <property type="match status" value="1"/>
</dbReference>
<evidence type="ECO:0000313" key="4">
    <source>
        <dbReference type="EMBL" id="GHF55038.1"/>
    </source>
</evidence>
<comment type="similarity">
    <text evidence="1">Belongs to the short-chain dehydrogenases/reductases (SDR) family.</text>
</comment>
<dbReference type="GO" id="GO:0016491">
    <property type="term" value="F:oxidoreductase activity"/>
    <property type="evidence" value="ECO:0007669"/>
    <property type="project" value="UniProtKB-KW"/>
</dbReference>
<dbReference type="CDD" id="cd05233">
    <property type="entry name" value="SDR_c"/>
    <property type="match status" value="1"/>
</dbReference>
<dbReference type="AlphaFoldDB" id="A0A8J3GZE4"/>
<dbReference type="Pfam" id="PF13561">
    <property type="entry name" value="adh_short_C2"/>
    <property type="match status" value="1"/>
</dbReference>
<dbReference type="InterPro" id="IPR057326">
    <property type="entry name" value="KR_dom"/>
</dbReference>
<sequence length="256" mass="26371">MTSPALFPDLAGASVFITGGGSGIGAALVEGFVAQGAQVAFADIRPSADLAEALGARYPNAPLFLDCDITDTEALQHTIARAAAAHGPVSVLVNNAANDDRHRLETVTPGYWDAMMAVNLKAYFFAAQAVAPAMVAAGRGAIVNFSSISYMMGNAGYPVYTSANAAITGMTRSLARELGPSGVRVNAVAPGWVLTEKQKALWATPEGLAEHLARQCLTEHLAPEDLVGPVLFLASEASRMITGQCLAVDGGVVVSG</sequence>
<dbReference type="PRINTS" id="PR00080">
    <property type="entry name" value="SDRFAMILY"/>
</dbReference>
<reference evidence="4" key="2">
    <citation type="submission" date="2020-09" db="EMBL/GenBank/DDBJ databases">
        <authorList>
            <person name="Sun Q."/>
            <person name="Kim S."/>
        </authorList>
    </citation>
    <scope>NUCLEOTIDE SEQUENCE</scope>
    <source>
        <strain evidence="4">KCTC 42650</strain>
    </source>
</reference>